<name>A0NY44_ROSAI</name>
<reference evidence="2 3" key="1">
    <citation type="submission" date="2006-05" db="EMBL/GenBank/DDBJ databases">
        <authorList>
            <person name="King G."/>
            <person name="Ferriera S."/>
            <person name="Johnson J."/>
            <person name="Kravitz S."/>
            <person name="Beeson K."/>
            <person name="Sutton G."/>
            <person name="Rogers Y.-H."/>
            <person name="Friedman R."/>
            <person name="Frazier M."/>
            <person name="Venter J.C."/>
        </authorList>
    </citation>
    <scope>NUCLEOTIDE SEQUENCE [LARGE SCALE GENOMIC DNA]</scope>
    <source>
        <strain evidence="3">ATCC 25650 / DSM 13394 / JCM 20685 / NBRC 16684 / NCIMB 2208 / IAM 12614 / B1</strain>
    </source>
</reference>
<sequence length="92" mass="10122">MSLKFEDEDFVDRRRVITASSLFSVACATILINTLILVFAFLMVWAIGGYLMLSGPLLLVLVALISGPTAWLCVRVGFIAFEAETNPENNQP</sequence>
<protein>
    <submittedName>
        <fullName evidence="2">Uncharacterized protein</fullName>
    </submittedName>
</protein>
<dbReference type="PROSITE" id="PS51257">
    <property type="entry name" value="PROKAR_LIPOPROTEIN"/>
    <property type="match status" value="1"/>
</dbReference>
<comment type="caution">
    <text evidence="2">The sequence shown here is derived from an EMBL/GenBank/DDBJ whole genome shotgun (WGS) entry which is preliminary data.</text>
</comment>
<accession>A0NY44</accession>
<evidence type="ECO:0000313" key="3">
    <source>
        <dbReference type="Proteomes" id="UP000004848"/>
    </source>
</evidence>
<feature type="transmembrane region" description="Helical" evidence="1">
    <location>
        <begin position="53"/>
        <end position="74"/>
    </location>
</feature>
<proteinExistence type="predicted"/>
<dbReference type="AlphaFoldDB" id="A0NY44"/>
<dbReference type="EMBL" id="AAUW01000015">
    <property type="protein sequence ID" value="EAV42388.1"/>
    <property type="molecule type" value="Genomic_DNA"/>
</dbReference>
<organism evidence="2 3">
    <name type="scientific">Roseibium aggregatum (strain ATCC 25650 / DSM 13394 / JCM 20685 / NBRC 16684 / NCIMB 2208 / IAM 12614 / B1)</name>
    <name type="common">Stappia aggregata</name>
    <dbReference type="NCBI Taxonomy" id="384765"/>
    <lineage>
        <taxon>Bacteria</taxon>
        <taxon>Pseudomonadati</taxon>
        <taxon>Pseudomonadota</taxon>
        <taxon>Alphaproteobacteria</taxon>
        <taxon>Hyphomicrobiales</taxon>
        <taxon>Stappiaceae</taxon>
        <taxon>Roseibium</taxon>
    </lineage>
</organism>
<dbReference type="OrthoDB" id="7679549at2"/>
<dbReference type="RefSeq" id="WP_006937342.1">
    <property type="nucleotide sequence ID" value="NZ_AAUW01000015.1"/>
</dbReference>
<dbReference type="GeneID" id="68848261"/>
<gene>
    <name evidence="2" type="ORF">SIAM614_22442</name>
</gene>
<keyword evidence="1" id="KW-0812">Transmembrane</keyword>
<keyword evidence="1" id="KW-1133">Transmembrane helix</keyword>
<dbReference type="Proteomes" id="UP000004848">
    <property type="component" value="Unassembled WGS sequence"/>
</dbReference>
<evidence type="ECO:0000313" key="2">
    <source>
        <dbReference type="EMBL" id="EAV42388.1"/>
    </source>
</evidence>
<evidence type="ECO:0000256" key="1">
    <source>
        <dbReference type="SAM" id="Phobius"/>
    </source>
</evidence>
<keyword evidence="1" id="KW-0472">Membrane</keyword>
<feature type="transmembrane region" description="Helical" evidence="1">
    <location>
        <begin position="21"/>
        <end position="47"/>
    </location>
</feature>